<keyword evidence="8" id="KW-1185">Reference proteome</keyword>
<feature type="domain" description="DNA polymerase delta subunit OB-fold" evidence="6">
    <location>
        <begin position="60"/>
        <end position="187"/>
    </location>
</feature>
<evidence type="ECO:0000313" key="8">
    <source>
        <dbReference type="Proteomes" id="UP000256970"/>
    </source>
</evidence>
<proteinExistence type="inferred from homology"/>
<comment type="similarity">
    <text evidence="2">Belongs to the DNA polymerase delta/II small subunit family.</text>
</comment>
<keyword evidence="3" id="KW-0235">DNA replication</keyword>
<dbReference type="GO" id="GO:1902969">
    <property type="term" value="P:mitotic DNA replication"/>
    <property type="evidence" value="ECO:0007669"/>
    <property type="project" value="UniProtKB-ARBA"/>
</dbReference>
<dbReference type="Proteomes" id="UP000256970">
    <property type="component" value="Unassembled WGS sequence"/>
</dbReference>
<evidence type="ECO:0000256" key="4">
    <source>
        <dbReference type="ARBA" id="ARBA00023242"/>
    </source>
</evidence>
<dbReference type="STRING" id="3088.A0A383VKS7"/>
<evidence type="ECO:0000259" key="5">
    <source>
        <dbReference type="Pfam" id="PF04042"/>
    </source>
</evidence>
<dbReference type="Pfam" id="PF04042">
    <property type="entry name" value="DNA_pol_E_B"/>
    <property type="match status" value="1"/>
</dbReference>
<reference evidence="7 8" key="1">
    <citation type="submission" date="2016-10" db="EMBL/GenBank/DDBJ databases">
        <authorList>
            <person name="Cai Z."/>
        </authorList>
    </citation>
    <scope>NUCLEOTIDE SEQUENCE [LARGE SCALE GENOMIC DNA]</scope>
</reference>
<organism evidence="7 8">
    <name type="scientific">Tetradesmus obliquus</name>
    <name type="common">Green alga</name>
    <name type="synonym">Acutodesmus obliquus</name>
    <dbReference type="NCBI Taxonomy" id="3088"/>
    <lineage>
        <taxon>Eukaryota</taxon>
        <taxon>Viridiplantae</taxon>
        <taxon>Chlorophyta</taxon>
        <taxon>core chlorophytes</taxon>
        <taxon>Chlorophyceae</taxon>
        <taxon>CS clade</taxon>
        <taxon>Sphaeropleales</taxon>
        <taxon>Scenedesmaceae</taxon>
        <taxon>Tetradesmus</taxon>
    </lineage>
</organism>
<dbReference type="InterPro" id="IPR040663">
    <property type="entry name" value="DNA_pol_D_N"/>
</dbReference>
<comment type="subcellular location">
    <subcellularLocation>
        <location evidence="1">Nucleus</location>
    </subcellularLocation>
</comment>
<evidence type="ECO:0000256" key="1">
    <source>
        <dbReference type="ARBA" id="ARBA00004123"/>
    </source>
</evidence>
<dbReference type="GO" id="GO:0006271">
    <property type="term" value="P:DNA strand elongation involved in DNA replication"/>
    <property type="evidence" value="ECO:0007669"/>
    <property type="project" value="TreeGrafter"/>
</dbReference>
<evidence type="ECO:0000256" key="2">
    <source>
        <dbReference type="ARBA" id="ARBA00006035"/>
    </source>
</evidence>
<keyword evidence="4" id="KW-0539">Nucleus</keyword>
<evidence type="ECO:0008006" key="9">
    <source>
        <dbReference type="Google" id="ProtNLM"/>
    </source>
</evidence>
<dbReference type="InterPro" id="IPR041863">
    <property type="entry name" value="PolD2_C"/>
</dbReference>
<name>A0A383VKS7_TETOB</name>
<sequence>MGTLDLERPTPSTGQKYDELLSMPGDMMCAEAAAIPRATCEYTPRGQGFLLGKQRSFDRQYAQLYFSRLLKLRQVVQQQVQAAWPGTPVVKILSVGEDQEVAVIGTLYKDMKLKPSILDEYAKQPGFKQALGGTGFCSDDDSLVLEDEGARMSMRSECAELQPDSVVTGVVLAVRGRAEPGGDFVVSGVLWAGLPEQPQRPLPQEDAYVALVSGLQLANSKADMMQVQLLVDFLTGNLGAAPQQQLAAKVVQLVIAGGSLGQLEALAAANPYSRQQTTDMEPVRDMDLVMTELAAALPVDIMPGPDDPANASLPQQPLHQCLFPGAAPYSSFRRVTNPHAFELGGCLLLGTSGQNIDDMAKYTRGRSRLDLLACCLQWCHLCPTAPDTLTCFPFGADDPFVLQQCPHIMLAANQPEFDTRLLEGPGGASVRLVCVPSFIKTGTLVLVNLRTLQCQPLTFQSNYTSS</sequence>
<dbReference type="GO" id="GO:0043625">
    <property type="term" value="C:delta DNA polymerase complex"/>
    <property type="evidence" value="ECO:0007669"/>
    <property type="project" value="TreeGrafter"/>
</dbReference>
<dbReference type="FunFam" id="3.60.21.50:FF:000002">
    <property type="entry name" value="DNA polymerase delta small subunit"/>
    <property type="match status" value="1"/>
</dbReference>
<dbReference type="PANTHER" id="PTHR10416:SF0">
    <property type="entry name" value="DNA POLYMERASE DELTA SUBUNIT 2"/>
    <property type="match status" value="1"/>
</dbReference>
<dbReference type="CDD" id="cd07387">
    <property type="entry name" value="MPP_PolD2_C"/>
    <property type="match status" value="1"/>
</dbReference>
<dbReference type="InterPro" id="IPR024826">
    <property type="entry name" value="DNA_pol_delta/II_ssu"/>
</dbReference>
<gene>
    <name evidence="7" type="ORF">BQ4739_LOCUS6587</name>
</gene>
<feature type="domain" description="DNA polymerase alpha/delta/epsilon subunit B" evidence="5">
    <location>
        <begin position="209"/>
        <end position="419"/>
    </location>
</feature>
<dbReference type="GO" id="GO:0003677">
    <property type="term" value="F:DNA binding"/>
    <property type="evidence" value="ECO:0007669"/>
    <property type="project" value="InterPro"/>
</dbReference>
<evidence type="ECO:0000256" key="3">
    <source>
        <dbReference type="ARBA" id="ARBA00022705"/>
    </source>
</evidence>
<accession>A0A383VKS7</accession>
<dbReference type="Gene3D" id="3.60.21.50">
    <property type="match status" value="1"/>
</dbReference>
<dbReference type="PANTHER" id="PTHR10416">
    <property type="entry name" value="DNA POLYMERASE DELTA SUBUNIT 2"/>
    <property type="match status" value="1"/>
</dbReference>
<dbReference type="EMBL" id="FNXT01000688">
    <property type="protein sequence ID" value="SZX66148.1"/>
    <property type="molecule type" value="Genomic_DNA"/>
</dbReference>
<protein>
    <recommendedName>
        <fullName evidence="9">DNA polymerase delta small subunit</fullName>
    </recommendedName>
</protein>
<evidence type="ECO:0000259" key="6">
    <source>
        <dbReference type="Pfam" id="PF18018"/>
    </source>
</evidence>
<dbReference type="AlphaFoldDB" id="A0A383VKS7"/>
<dbReference type="Gene3D" id="2.40.50.430">
    <property type="match status" value="1"/>
</dbReference>
<dbReference type="Pfam" id="PF18018">
    <property type="entry name" value="DNA_pol_D_N"/>
    <property type="match status" value="1"/>
</dbReference>
<dbReference type="InterPro" id="IPR007185">
    <property type="entry name" value="DNA_pol_a/d/e_bsu"/>
</dbReference>
<evidence type="ECO:0000313" key="7">
    <source>
        <dbReference type="EMBL" id="SZX66148.1"/>
    </source>
</evidence>